<sequence>MLTLRTQKPSAPQLLSSISFPDDWQMLFNKLKNHILLLTQAQSPLGYILVKELVLRGIHTVVTVPEQPMISSWWKEILRQDPLCTSMEENTTRPETVIQRLLWKYGQLHLVWLHAEYADISKLGSYWKNWIQALRGVLKSNSRIVLSTAMQADSIAYASSKRWLPTATHELEKTMEWAEKSLHPAIRFTGIPPFLYRCQLQAPIDGQPQPTIFFPIATAVEGKPIPMAESTWP</sequence>
<dbReference type="RefSeq" id="WP_092459621.1">
    <property type="nucleotide sequence ID" value="NZ_FPCJ01000001.1"/>
</dbReference>
<dbReference type="SUPFAM" id="SSF51735">
    <property type="entry name" value="NAD(P)-binding Rossmann-fold domains"/>
    <property type="match status" value="1"/>
</dbReference>
<organism evidence="1 2">
    <name type="scientific">Thermoflavifilum thermophilum</name>
    <dbReference type="NCBI Taxonomy" id="1393122"/>
    <lineage>
        <taxon>Bacteria</taxon>
        <taxon>Pseudomonadati</taxon>
        <taxon>Bacteroidota</taxon>
        <taxon>Chitinophagia</taxon>
        <taxon>Chitinophagales</taxon>
        <taxon>Chitinophagaceae</taxon>
        <taxon>Thermoflavifilum</taxon>
    </lineage>
</organism>
<reference evidence="2" key="1">
    <citation type="submission" date="2016-10" db="EMBL/GenBank/DDBJ databases">
        <authorList>
            <person name="Varghese N."/>
            <person name="Submissions S."/>
        </authorList>
    </citation>
    <scope>NUCLEOTIDE SEQUENCE [LARGE SCALE GENOMIC DNA]</scope>
    <source>
        <strain evidence="2">DSM 14807</strain>
    </source>
</reference>
<dbReference type="AlphaFoldDB" id="A0A1I7NF47"/>
<dbReference type="EMBL" id="FPCJ01000001">
    <property type="protein sequence ID" value="SFV33223.1"/>
    <property type="molecule type" value="Genomic_DNA"/>
</dbReference>
<evidence type="ECO:0000313" key="1">
    <source>
        <dbReference type="EMBL" id="SFV33223.1"/>
    </source>
</evidence>
<gene>
    <name evidence="1" type="ORF">SAMN05660895_1598</name>
</gene>
<accession>A0A1I7NF47</accession>
<dbReference type="Proteomes" id="UP000199537">
    <property type="component" value="Unassembled WGS sequence"/>
</dbReference>
<name>A0A1I7NF47_9BACT</name>
<dbReference type="InterPro" id="IPR036291">
    <property type="entry name" value="NAD(P)-bd_dom_sf"/>
</dbReference>
<protein>
    <submittedName>
        <fullName evidence="1">Uncharacterized protein</fullName>
    </submittedName>
</protein>
<dbReference type="OrthoDB" id="9819630at2"/>
<proteinExistence type="predicted"/>
<evidence type="ECO:0000313" key="2">
    <source>
        <dbReference type="Proteomes" id="UP000199537"/>
    </source>
</evidence>
<keyword evidence="2" id="KW-1185">Reference proteome</keyword>